<name>A0A5K3EUB9_MESCO</name>
<dbReference type="AlphaFoldDB" id="A0A5K3EUB9"/>
<feature type="transmembrane region" description="Helical" evidence="2">
    <location>
        <begin position="35"/>
        <end position="52"/>
    </location>
</feature>
<evidence type="ECO:0000313" key="3">
    <source>
        <dbReference type="WBParaSite" id="MCU_003166-RA"/>
    </source>
</evidence>
<proteinExistence type="predicted"/>
<protein>
    <submittedName>
        <fullName evidence="3">Citrate-proton symporter</fullName>
    </submittedName>
</protein>
<organism evidence="3">
    <name type="scientific">Mesocestoides corti</name>
    <name type="common">Flatworm</name>
    <dbReference type="NCBI Taxonomy" id="53468"/>
    <lineage>
        <taxon>Eukaryota</taxon>
        <taxon>Metazoa</taxon>
        <taxon>Spiralia</taxon>
        <taxon>Lophotrochozoa</taxon>
        <taxon>Platyhelminthes</taxon>
        <taxon>Cestoda</taxon>
        <taxon>Eucestoda</taxon>
        <taxon>Cyclophyllidea</taxon>
        <taxon>Mesocestoididae</taxon>
        <taxon>Mesocestoides</taxon>
    </lineage>
</organism>
<evidence type="ECO:0000256" key="1">
    <source>
        <dbReference type="SAM" id="MobiDB-lite"/>
    </source>
</evidence>
<keyword evidence="2" id="KW-0812">Transmembrane</keyword>
<dbReference type="WBParaSite" id="MCU_003166-RA">
    <property type="protein sequence ID" value="MCU_003166-RA"/>
    <property type="gene ID" value="MCU_003166"/>
</dbReference>
<accession>A0A5K3EUB9</accession>
<reference evidence="3" key="1">
    <citation type="submission" date="2019-11" db="UniProtKB">
        <authorList>
            <consortium name="WormBaseParasite"/>
        </authorList>
    </citation>
    <scope>IDENTIFICATION</scope>
</reference>
<evidence type="ECO:0000256" key="2">
    <source>
        <dbReference type="SAM" id="Phobius"/>
    </source>
</evidence>
<keyword evidence="2" id="KW-0472">Membrane</keyword>
<sequence>MKKIDTTEQALLTNHKPEPHVRRRPSEYLTLAEPLIIYCFAYVSVFLAADLPRMPQKRKRQKIIRRCRLGSTASDGRFWLRVCQ</sequence>
<keyword evidence="2" id="KW-1133">Transmembrane helix</keyword>
<feature type="region of interest" description="Disordered" evidence="1">
    <location>
        <begin position="1"/>
        <end position="20"/>
    </location>
</feature>